<evidence type="ECO:0000256" key="1">
    <source>
        <dbReference type="SAM" id="Phobius"/>
    </source>
</evidence>
<dbReference type="OrthoDB" id="3248909at2759"/>
<accession>A0A5N5XB04</accession>
<organism evidence="2 3">
    <name type="scientific">Aspergillus leporis</name>
    <dbReference type="NCBI Taxonomy" id="41062"/>
    <lineage>
        <taxon>Eukaryota</taxon>
        <taxon>Fungi</taxon>
        <taxon>Dikarya</taxon>
        <taxon>Ascomycota</taxon>
        <taxon>Pezizomycotina</taxon>
        <taxon>Eurotiomycetes</taxon>
        <taxon>Eurotiomycetidae</taxon>
        <taxon>Eurotiales</taxon>
        <taxon>Aspergillaceae</taxon>
        <taxon>Aspergillus</taxon>
        <taxon>Aspergillus subgen. Circumdati</taxon>
    </lineage>
</organism>
<keyword evidence="3" id="KW-1185">Reference proteome</keyword>
<dbReference type="EMBL" id="ML732164">
    <property type="protein sequence ID" value="KAB8077836.1"/>
    <property type="molecule type" value="Genomic_DNA"/>
</dbReference>
<keyword evidence="1" id="KW-0472">Membrane</keyword>
<evidence type="ECO:0000313" key="2">
    <source>
        <dbReference type="EMBL" id="KAB8077836.1"/>
    </source>
</evidence>
<reference evidence="2 3" key="1">
    <citation type="submission" date="2019-04" db="EMBL/GenBank/DDBJ databases">
        <title>Friends and foes A comparative genomics study of 23 Aspergillus species from section Flavi.</title>
        <authorList>
            <consortium name="DOE Joint Genome Institute"/>
            <person name="Kjaerbolling I."/>
            <person name="Vesth T."/>
            <person name="Frisvad J.C."/>
            <person name="Nybo J.L."/>
            <person name="Theobald S."/>
            <person name="Kildgaard S."/>
            <person name="Isbrandt T."/>
            <person name="Kuo A."/>
            <person name="Sato A."/>
            <person name="Lyhne E.K."/>
            <person name="Kogle M.E."/>
            <person name="Wiebenga A."/>
            <person name="Kun R.S."/>
            <person name="Lubbers R.J."/>
            <person name="Makela M.R."/>
            <person name="Barry K."/>
            <person name="Chovatia M."/>
            <person name="Clum A."/>
            <person name="Daum C."/>
            <person name="Haridas S."/>
            <person name="He G."/>
            <person name="LaButti K."/>
            <person name="Lipzen A."/>
            <person name="Mondo S."/>
            <person name="Riley R."/>
            <person name="Salamov A."/>
            <person name="Simmons B.A."/>
            <person name="Magnuson J.K."/>
            <person name="Henrissat B."/>
            <person name="Mortensen U.H."/>
            <person name="Larsen T.O."/>
            <person name="Devries R.P."/>
            <person name="Grigoriev I.V."/>
            <person name="Machida M."/>
            <person name="Baker S.E."/>
            <person name="Andersen M.R."/>
        </authorList>
    </citation>
    <scope>NUCLEOTIDE SEQUENCE [LARGE SCALE GENOMIC DNA]</scope>
    <source>
        <strain evidence="2 3">CBS 151.66</strain>
    </source>
</reference>
<evidence type="ECO:0000313" key="3">
    <source>
        <dbReference type="Proteomes" id="UP000326565"/>
    </source>
</evidence>
<name>A0A5N5XB04_9EURO</name>
<keyword evidence="1" id="KW-1133">Transmembrane helix</keyword>
<gene>
    <name evidence="2" type="ORF">BDV29DRAFT_153316</name>
</gene>
<feature type="transmembrane region" description="Helical" evidence="1">
    <location>
        <begin position="176"/>
        <end position="196"/>
    </location>
</feature>
<dbReference type="AlphaFoldDB" id="A0A5N5XB04"/>
<dbReference type="Proteomes" id="UP000326565">
    <property type="component" value="Unassembled WGS sequence"/>
</dbReference>
<keyword evidence="1" id="KW-0812">Transmembrane</keyword>
<sequence>MNCMPVTGTTNTEVTADPATGEIRAFMDEPQAADNAFSGKFLAHRTSNKLQATVIYNLRHSFHDTDVNRTASIRNLKGASRVLGWAGEDTGNNTFNIRDEANGLNLNFMSYFMYSMAGEDPAALIDLTAFTRLASKTFTTFFQHFAGNNISLETGSWAYQSINASMSSDLTPAVTVWLSVGILVWLIIATAIVTIFHRQYLRRLNRNVKYLGDVLVLTASSEDLVYVIQEF</sequence>
<protein>
    <submittedName>
        <fullName evidence="2">Uncharacterized protein</fullName>
    </submittedName>
</protein>
<proteinExistence type="predicted"/>